<dbReference type="PANTHER" id="PTHR12629:SF0">
    <property type="entry name" value="DIPHOSPHOINOSITOL-POLYPHOSPHATE DIPHOSPHATASE"/>
    <property type="match status" value="1"/>
</dbReference>
<keyword evidence="8" id="KW-1185">Reference proteome</keyword>
<evidence type="ECO:0000313" key="8">
    <source>
        <dbReference type="Proteomes" id="UP000242447"/>
    </source>
</evidence>
<dbReference type="RefSeq" id="WP_085786572.1">
    <property type="nucleotide sequence ID" value="NZ_CP019937.1"/>
</dbReference>
<dbReference type="InterPro" id="IPR015797">
    <property type="entry name" value="NUDIX_hydrolase-like_dom_sf"/>
</dbReference>
<organism evidence="7 8">
    <name type="scientific">Ketogulonicigenium robustum</name>
    <dbReference type="NCBI Taxonomy" id="92947"/>
    <lineage>
        <taxon>Bacteria</taxon>
        <taxon>Pseudomonadati</taxon>
        <taxon>Pseudomonadota</taxon>
        <taxon>Alphaproteobacteria</taxon>
        <taxon>Rhodobacterales</taxon>
        <taxon>Roseobacteraceae</taxon>
        <taxon>Ketogulonicigenium</taxon>
    </lineage>
</organism>
<dbReference type="InterPro" id="IPR000086">
    <property type="entry name" value="NUDIX_hydrolase_dom"/>
</dbReference>
<dbReference type="GO" id="GO:0071543">
    <property type="term" value="P:diphosphoinositol polyphosphate metabolic process"/>
    <property type="evidence" value="ECO:0007669"/>
    <property type="project" value="TreeGrafter"/>
</dbReference>
<accession>A0A1W6P0U4</accession>
<comment type="cofactor">
    <cofactor evidence="1">
        <name>Mg(2+)</name>
        <dbReference type="ChEBI" id="CHEBI:18420"/>
    </cofactor>
</comment>
<keyword evidence="4" id="KW-0460">Magnesium</keyword>
<evidence type="ECO:0000256" key="2">
    <source>
        <dbReference type="ARBA" id="ARBA00022723"/>
    </source>
</evidence>
<keyword evidence="2" id="KW-0479">Metal-binding</keyword>
<dbReference type="KEGG" id="kro:BVG79_01792"/>
<dbReference type="Gene3D" id="3.90.79.10">
    <property type="entry name" value="Nucleoside Triphosphate Pyrophosphohydrolase"/>
    <property type="match status" value="1"/>
</dbReference>
<keyword evidence="3 7" id="KW-0378">Hydrolase</keyword>
<dbReference type="AlphaFoldDB" id="A0A1W6P0U4"/>
<dbReference type="PROSITE" id="PS51462">
    <property type="entry name" value="NUDIX"/>
    <property type="match status" value="1"/>
</dbReference>
<proteinExistence type="predicted"/>
<evidence type="ECO:0000256" key="4">
    <source>
        <dbReference type="ARBA" id="ARBA00022842"/>
    </source>
</evidence>
<dbReference type="PANTHER" id="PTHR12629">
    <property type="entry name" value="DIPHOSPHOINOSITOL POLYPHOSPHATE PHOSPHOHYDROLASE"/>
    <property type="match status" value="1"/>
</dbReference>
<name>A0A1W6P0U4_9RHOB</name>
<dbReference type="GO" id="GO:0005737">
    <property type="term" value="C:cytoplasm"/>
    <property type="evidence" value="ECO:0007669"/>
    <property type="project" value="TreeGrafter"/>
</dbReference>
<dbReference type="InterPro" id="IPR047198">
    <property type="entry name" value="DDP-like_NUDIX"/>
</dbReference>
<dbReference type="EMBL" id="CP019937">
    <property type="protein sequence ID" value="ARO15136.1"/>
    <property type="molecule type" value="Genomic_DNA"/>
</dbReference>
<gene>
    <name evidence="7" type="ORF">BVG79_01792</name>
</gene>
<feature type="domain" description="Nudix hydrolase" evidence="6">
    <location>
        <begin position="42"/>
        <end position="173"/>
    </location>
</feature>
<reference evidence="7 8" key="1">
    <citation type="submission" date="2017-02" db="EMBL/GenBank/DDBJ databases">
        <title>Ketogulonicigenium robustum SPU B003 Genome sequencing and assembly.</title>
        <authorList>
            <person name="Li Y."/>
            <person name="Liu L."/>
            <person name="Wang C."/>
            <person name="Zhang M."/>
            <person name="Zhang T."/>
            <person name="Zhang Y."/>
        </authorList>
    </citation>
    <scope>NUCLEOTIDE SEQUENCE [LARGE SCALE GENOMIC DNA]</scope>
    <source>
        <strain evidence="7 8">SPU_B003</strain>
    </source>
</reference>
<sequence>MSVQIPPRKGRIAQRKSQLERTLSTGKLGKSPLGGMVGHADPLYHQVGALCWRKTPKGREVLLVAASSGRWIIPKGWAMPGKSHAAAALTEAWEEAGVKKAKAKNKPIGHYMAIKRTLGGDDVPGIVYVFAAKVRKMSDTYPEATKRARQWLPPARAAALVDEDGLRALLLAFDGTPDAAL</sequence>
<evidence type="ECO:0000256" key="5">
    <source>
        <dbReference type="SAM" id="MobiDB-lite"/>
    </source>
</evidence>
<dbReference type="GO" id="GO:0046872">
    <property type="term" value="F:metal ion binding"/>
    <property type="evidence" value="ECO:0007669"/>
    <property type="project" value="UniProtKB-KW"/>
</dbReference>
<dbReference type="GO" id="GO:0034432">
    <property type="term" value="F:bis(5'-adenosyl)-pentaphosphatase activity"/>
    <property type="evidence" value="ECO:0007669"/>
    <property type="project" value="TreeGrafter"/>
</dbReference>
<evidence type="ECO:0000313" key="7">
    <source>
        <dbReference type="EMBL" id="ARO15136.1"/>
    </source>
</evidence>
<feature type="region of interest" description="Disordered" evidence="5">
    <location>
        <begin position="1"/>
        <end position="26"/>
    </location>
</feature>
<dbReference type="GO" id="GO:0008486">
    <property type="term" value="F:diphosphoinositol-polyphosphate diphosphatase activity"/>
    <property type="evidence" value="ECO:0007669"/>
    <property type="project" value="TreeGrafter"/>
</dbReference>
<protein>
    <submittedName>
        <fullName evidence="7">Hydrolase, NUDIX family protein</fullName>
    </submittedName>
</protein>
<dbReference type="GO" id="GO:1901909">
    <property type="term" value="P:diadenosine hexaphosphate catabolic process"/>
    <property type="evidence" value="ECO:0007669"/>
    <property type="project" value="TreeGrafter"/>
</dbReference>
<dbReference type="GO" id="GO:1901907">
    <property type="term" value="P:diadenosine pentaphosphate catabolic process"/>
    <property type="evidence" value="ECO:0007669"/>
    <property type="project" value="TreeGrafter"/>
</dbReference>
<dbReference type="Proteomes" id="UP000242447">
    <property type="component" value="Chromosome"/>
</dbReference>
<dbReference type="Pfam" id="PF00293">
    <property type="entry name" value="NUDIX"/>
    <property type="match status" value="1"/>
</dbReference>
<evidence type="ECO:0000259" key="6">
    <source>
        <dbReference type="PROSITE" id="PS51462"/>
    </source>
</evidence>
<dbReference type="GO" id="GO:1901911">
    <property type="term" value="P:adenosine 5'-(hexahydrogen pentaphosphate) catabolic process"/>
    <property type="evidence" value="ECO:0007669"/>
    <property type="project" value="TreeGrafter"/>
</dbReference>
<dbReference type="GO" id="GO:0000298">
    <property type="term" value="F:endopolyphosphatase activity"/>
    <property type="evidence" value="ECO:0007669"/>
    <property type="project" value="TreeGrafter"/>
</dbReference>
<dbReference type="CDD" id="cd04666">
    <property type="entry name" value="NUDIX_DIPP2_like_Nudt4"/>
    <property type="match status" value="1"/>
</dbReference>
<evidence type="ECO:0000256" key="3">
    <source>
        <dbReference type="ARBA" id="ARBA00022801"/>
    </source>
</evidence>
<dbReference type="GO" id="GO:0034431">
    <property type="term" value="F:bis(5'-adenosyl)-hexaphosphatase activity"/>
    <property type="evidence" value="ECO:0007669"/>
    <property type="project" value="TreeGrafter"/>
</dbReference>
<evidence type="ECO:0000256" key="1">
    <source>
        <dbReference type="ARBA" id="ARBA00001946"/>
    </source>
</evidence>
<dbReference type="STRING" id="92947.BVG79_01792"/>
<dbReference type="OrthoDB" id="7066910at2"/>
<dbReference type="SUPFAM" id="SSF55811">
    <property type="entry name" value="Nudix"/>
    <property type="match status" value="1"/>
</dbReference>